<sequence>MNVGRMGPETREARKRGLEAEEVSIHVAMDMISEVEGASFYNVQSFNNSDETYEVHVENDTVLVVVQTFDTETGLASIYSFWNIVLNMMFGELRNTNAREKENSNAFHFKGSAYTEVSTIEGLQSELGHELQREQEDMQNPKFELLVAGGFVEDKEGRMEPFIGSSILLSPYTMKISSSRSSEVYSLTTFPSTKTSERLLKQYYKKDAKRLWSFHSTRFHENGLFPINPLRVRDHPIVSNDSLLECASLLLRTFVYQERDRSKISDLLNKVKNDEKLKRKLKLSADGYDTFSELMSLINNKGGHTVIFSTLSELENKEDADFFKDDSKTTRKLKQTVLDVGKSGFFSKIKRLNQKNIPKNINKQHFVLSTKKPTLILSF</sequence>
<dbReference type="AlphaFoldDB" id="A0A1X0RNH0"/>
<gene>
    <name evidence="1" type="ORF">BCV71DRAFT_277734</name>
</gene>
<protein>
    <submittedName>
        <fullName evidence="1">Uncharacterized protein</fullName>
    </submittedName>
</protein>
<dbReference type="VEuPathDB" id="FungiDB:BCV72DRAFT_332452"/>
<proteinExistence type="predicted"/>
<evidence type="ECO:0000313" key="2">
    <source>
        <dbReference type="Proteomes" id="UP000242381"/>
    </source>
</evidence>
<organism evidence="1 2">
    <name type="scientific">Rhizopus microsporus</name>
    <dbReference type="NCBI Taxonomy" id="58291"/>
    <lineage>
        <taxon>Eukaryota</taxon>
        <taxon>Fungi</taxon>
        <taxon>Fungi incertae sedis</taxon>
        <taxon>Mucoromycota</taxon>
        <taxon>Mucoromycotina</taxon>
        <taxon>Mucoromycetes</taxon>
        <taxon>Mucorales</taxon>
        <taxon>Mucorineae</taxon>
        <taxon>Rhizopodaceae</taxon>
        <taxon>Rhizopus</taxon>
    </lineage>
</organism>
<name>A0A1X0RNH0_RHIZD</name>
<dbReference type="EMBL" id="KV921524">
    <property type="protein sequence ID" value="ORE13592.1"/>
    <property type="molecule type" value="Genomic_DNA"/>
</dbReference>
<reference evidence="1 2" key="1">
    <citation type="journal article" date="2016" name="Proc. Natl. Acad. Sci. U.S.A.">
        <title>Lipid metabolic changes in an early divergent fungus govern the establishment of a mutualistic symbiosis with endobacteria.</title>
        <authorList>
            <person name="Lastovetsky O.A."/>
            <person name="Gaspar M.L."/>
            <person name="Mondo S.J."/>
            <person name="LaButti K.M."/>
            <person name="Sandor L."/>
            <person name="Grigoriev I.V."/>
            <person name="Henry S.A."/>
            <person name="Pawlowska T.E."/>
        </authorList>
    </citation>
    <scope>NUCLEOTIDE SEQUENCE [LARGE SCALE GENOMIC DNA]</scope>
    <source>
        <strain evidence="1 2">ATCC 11559</strain>
    </source>
</reference>
<accession>A0A1X0RNH0</accession>
<dbReference type="Proteomes" id="UP000242381">
    <property type="component" value="Unassembled WGS sequence"/>
</dbReference>
<evidence type="ECO:0000313" key="1">
    <source>
        <dbReference type="EMBL" id="ORE13592.1"/>
    </source>
</evidence>